<dbReference type="STRING" id="1192034.CAP_6450"/>
<evidence type="ECO:0000259" key="1">
    <source>
        <dbReference type="Pfam" id="PF09937"/>
    </source>
</evidence>
<dbReference type="Proteomes" id="UP000019678">
    <property type="component" value="Unassembled WGS sequence"/>
</dbReference>
<dbReference type="eggNOG" id="COG5351">
    <property type="taxonomic scope" value="Bacteria"/>
</dbReference>
<dbReference type="EMBL" id="ASRX01000054">
    <property type="protein sequence ID" value="EYF02870.1"/>
    <property type="molecule type" value="Genomic_DNA"/>
</dbReference>
<organism evidence="2 3">
    <name type="scientific">Chondromyces apiculatus DSM 436</name>
    <dbReference type="NCBI Taxonomy" id="1192034"/>
    <lineage>
        <taxon>Bacteria</taxon>
        <taxon>Pseudomonadati</taxon>
        <taxon>Myxococcota</taxon>
        <taxon>Polyangia</taxon>
        <taxon>Polyangiales</taxon>
        <taxon>Polyangiaceae</taxon>
        <taxon>Chondromyces</taxon>
    </lineage>
</organism>
<dbReference type="OrthoDB" id="233093at2"/>
<protein>
    <recommendedName>
        <fullName evidence="1">DUF2169 domain-containing protein</fullName>
    </recommendedName>
</protein>
<evidence type="ECO:0000313" key="3">
    <source>
        <dbReference type="Proteomes" id="UP000019678"/>
    </source>
</evidence>
<comment type="caution">
    <text evidence="2">The sequence shown here is derived from an EMBL/GenBank/DDBJ whole genome shotgun (WGS) entry which is preliminary data.</text>
</comment>
<keyword evidence="3" id="KW-1185">Reference proteome</keyword>
<proteinExistence type="predicted"/>
<accession>A0A017T1Z0</accession>
<dbReference type="RefSeq" id="WP_044246961.1">
    <property type="nucleotide sequence ID" value="NZ_ASRX01000054.1"/>
</dbReference>
<dbReference type="AlphaFoldDB" id="A0A017T1Z0"/>
<gene>
    <name evidence="2" type="ORF">CAP_6450</name>
</gene>
<name>A0A017T1Z0_9BACT</name>
<sequence>MLQLKNTSPFKASMALFPDAAGVDTLYVAVRATFTVRGGALQVAEVQEPLKLADEYWGEPGASSLKHAADLHLGKPATDIALLGDAWAPRGRPVPQRDVSLRIGPVTKTVRVFGERTWRGPLDLRISPPIPFERIPLVYEHAFGGVSKHDPEKGPLEIDWRNPVGIGFGMRKAPEDQAMRKLPNLEDPRQLITSPRDRPAPASFGFIAASWEPRRRYAGTYDDAWQETRAPYLPKDFQPRFFNAAHPDLVCPGHLRGGEPVHVEGASVDPLIFPLPACDLDVAVTIARDVARPPMKLQTVVLEPTPGRLAMVWLGAVGCDKRTLKVKLVEIAVKRLTLAGAPR</sequence>
<feature type="domain" description="DUF2169" evidence="1">
    <location>
        <begin position="22"/>
        <end position="313"/>
    </location>
</feature>
<dbReference type="InterPro" id="IPR018683">
    <property type="entry name" value="DUF2169"/>
</dbReference>
<reference evidence="2 3" key="1">
    <citation type="submission" date="2013-05" db="EMBL/GenBank/DDBJ databases">
        <title>Genome assembly of Chondromyces apiculatus DSM 436.</title>
        <authorList>
            <person name="Sharma G."/>
            <person name="Khatri I."/>
            <person name="Kaur C."/>
            <person name="Mayilraj S."/>
            <person name="Subramanian S."/>
        </authorList>
    </citation>
    <scope>NUCLEOTIDE SEQUENCE [LARGE SCALE GENOMIC DNA]</scope>
    <source>
        <strain evidence="2 3">DSM 436</strain>
    </source>
</reference>
<evidence type="ECO:0000313" key="2">
    <source>
        <dbReference type="EMBL" id="EYF02870.1"/>
    </source>
</evidence>
<dbReference type="Pfam" id="PF09937">
    <property type="entry name" value="DUF2169"/>
    <property type="match status" value="1"/>
</dbReference>